<evidence type="ECO:0000313" key="3">
    <source>
        <dbReference type="Proteomes" id="UP001162891"/>
    </source>
</evidence>
<protein>
    <submittedName>
        <fullName evidence="2">Uncharacterized protein</fullName>
    </submittedName>
</protein>
<evidence type="ECO:0000256" key="1">
    <source>
        <dbReference type="SAM" id="Phobius"/>
    </source>
</evidence>
<keyword evidence="1" id="KW-1133">Transmembrane helix</keyword>
<feature type="transmembrane region" description="Helical" evidence="1">
    <location>
        <begin position="58"/>
        <end position="83"/>
    </location>
</feature>
<feature type="transmembrane region" description="Helical" evidence="1">
    <location>
        <begin position="6"/>
        <end position="27"/>
    </location>
</feature>
<dbReference type="EMBL" id="AP025591">
    <property type="protein sequence ID" value="BDG04636.1"/>
    <property type="molecule type" value="Genomic_DNA"/>
</dbReference>
<keyword evidence="1" id="KW-0472">Membrane</keyword>
<dbReference type="RefSeq" id="WP_248353075.1">
    <property type="nucleotide sequence ID" value="NZ_AP025591.1"/>
</dbReference>
<reference evidence="3" key="1">
    <citation type="journal article" date="2022" name="Int. J. Syst. Evol. Microbiol.">
        <title>Anaeromyxobacter oryzae sp. nov., Anaeromyxobacter diazotrophicus sp. nov. and Anaeromyxobacter paludicola sp. nov., isolated from paddy soils.</title>
        <authorList>
            <person name="Itoh H."/>
            <person name="Xu Z."/>
            <person name="Mise K."/>
            <person name="Masuda Y."/>
            <person name="Ushijima N."/>
            <person name="Hayakawa C."/>
            <person name="Shiratori Y."/>
            <person name="Senoo K."/>
        </authorList>
    </citation>
    <scope>NUCLEOTIDE SEQUENCE [LARGE SCALE GENOMIC DNA]</scope>
    <source>
        <strain evidence="3">Red232</strain>
    </source>
</reference>
<keyword evidence="1" id="KW-0812">Transmembrane</keyword>
<dbReference type="Proteomes" id="UP001162891">
    <property type="component" value="Chromosome"/>
</dbReference>
<organism evidence="2 3">
    <name type="scientific">Anaeromyxobacter oryzae</name>
    <dbReference type="NCBI Taxonomy" id="2918170"/>
    <lineage>
        <taxon>Bacteria</taxon>
        <taxon>Pseudomonadati</taxon>
        <taxon>Myxococcota</taxon>
        <taxon>Myxococcia</taxon>
        <taxon>Myxococcales</taxon>
        <taxon>Cystobacterineae</taxon>
        <taxon>Anaeromyxobacteraceae</taxon>
        <taxon>Anaeromyxobacter</taxon>
    </lineage>
</organism>
<evidence type="ECO:0000313" key="2">
    <source>
        <dbReference type="EMBL" id="BDG04636.1"/>
    </source>
</evidence>
<sequence length="88" mass="9407">MLKDLILGLMLTGLVVGLCGALASFSWRKDGVSSRELWLAGSKAAAYPERYVRPDRVLVVRVLNLVGVGLCLAGVLIMVAGTVQPLLR</sequence>
<gene>
    <name evidence="2" type="ORF">AMOR_36320</name>
</gene>
<keyword evidence="3" id="KW-1185">Reference proteome</keyword>
<proteinExistence type="predicted"/>
<name>A0ABM7WYM5_9BACT</name>
<accession>A0ABM7WYM5</accession>